<sequence>MIDRKWIAGTIGTFAIIGTWWLVAATMFRNTPSNGAESIGAIPTPLEVLNQFAIDGFDFFARNAAVTIAEASLGFLWGNLAALALAAVALMIPRLENLAMQVALITYCIPIVAIGPIVRLVVGAPGPGEPAETAIALAALSVFFTTMVGAMTGVKSADKAALDVVTVFGGGAWHRLVKVQLLSALPSILAALRIAAPAAFLGAILGEYVGGPDVGFGPAMVNAQQSLEVARVWALALVSGAIAGGAYALVGLISRFVTPWAKGSVVV</sequence>
<evidence type="ECO:0000256" key="2">
    <source>
        <dbReference type="ARBA" id="ARBA00022448"/>
    </source>
</evidence>
<comment type="subcellular location">
    <subcellularLocation>
        <location evidence="1">Cell membrane</location>
        <topology evidence="1">Multi-pass membrane protein</topology>
    </subcellularLocation>
</comment>
<keyword evidence="3" id="KW-1003">Cell membrane</keyword>
<feature type="transmembrane region" description="Helical" evidence="7">
    <location>
        <begin position="6"/>
        <end position="28"/>
    </location>
</feature>
<evidence type="ECO:0000256" key="5">
    <source>
        <dbReference type="ARBA" id="ARBA00022989"/>
    </source>
</evidence>
<evidence type="ECO:0000256" key="7">
    <source>
        <dbReference type="SAM" id="Phobius"/>
    </source>
</evidence>
<dbReference type="Gene3D" id="1.10.3720.10">
    <property type="entry name" value="MetI-like"/>
    <property type="match status" value="1"/>
</dbReference>
<evidence type="ECO:0000256" key="6">
    <source>
        <dbReference type="ARBA" id="ARBA00023136"/>
    </source>
</evidence>
<reference evidence="9" key="1">
    <citation type="submission" date="2020-05" db="EMBL/GenBank/DDBJ databases">
        <authorList>
            <person name="Chiriac C."/>
            <person name="Salcher M."/>
            <person name="Ghai R."/>
            <person name="Kavagutti S V."/>
        </authorList>
    </citation>
    <scope>NUCLEOTIDE SEQUENCE</scope>
</reference>
<name>A0A6J6CGB6_9ZZZZ</name>
<dbReference type="GO" id="GO:0055085">
    <property type="term" value="P:transmembrane transport"/>
    <property type="evidence" value="ECO:0007669"/>
    <property type="project" value="InterPro"/>
</dbReference>
<gene>
    <name evidence="9" type="ORF">UFOPK1561_00141</name>
</gene>
<dbReference type="EMBL" id="CAEZSZ010000008">
    <property type="protein sequence ID" value="CAB4549203.1"/>
    <property type="molecule type" value="Genomic_DNA"/>
</dbReference>
<dbReference type="GO" id="GO:0005886">
    <property type="term" value="C:plasma membrane"/>
    <property type="evidence" value="ECO:0007669"/>
    <property type="project" value="UniProtKB-SubCell"/>
</dbReference>
<feature type="transmembrane region" description="Helical" evidence="7">
    <location>
        <begin position="98"/>
        <end position="122"/>
    </location>
</feature>
<evidence type="ECO:0000256" key="4">
    <source>
        <dbReference type="ARBA" id="ARBA00022692"/>
    </source>
</evidence>
<dbReference type="InterPro" id="IPR000515">
    <property type="entry name" value="MetI-like"/>
</dbReference>
<dbReference type="PANTHER" id="PTHR30151">
    <property type="entry name" value="ALKANE SULFONATE ABC TRANSPORTER-RELATED, MEMBRANE SUBUNIT"/>
    <property type="match status" value="1"/>
</dbReference>
<evidence type="ECO:0000259" key="8">
    <source>
        <dbReference type="PROSITE" id="PS50928"/>
    </source>
</evidence>
<organism evidence="9">
    <name type="scientific">freshwater metagenome</name>
    <dbReference type="NCBI Taxonomy" id="449393"/>
    <lineage>
        <taxon>unclassified sequences</taxon>
        <taxon>metagenomes</taxon>
        <taxon>ecological metagenomes</taxon>
    </lineage>
</organism>
<feature type="transmembrane region" description="Helical" evidence="7">
    <location>
        <begin position="134"/>
        <end position="154"/>
    </location>
</feature>
<keyword evidence="6 7" id="KW-0472">Membrane</keyword>
<feature type="transmembrane region" description="Helical" evidence="7">
    <location>
        <begin position="71"/>
        <end position="92"/>
    </location>
</feature>
<evidence type="ECO:0000256" key="1">
    <source>
        <dbReference type="ARBA" id="ARBA00004651"/>
    </source>
</evidence>
<evidence type="ECO:0000313" key="9">
    <source>
        <dbReference type="EMBL" id="CAB4549203.1"/>
    </source>
</evidence>
<dbReference type="PROSITE" id="PS50928">
    <property type="entry name" value="ABC_TM1"/>
    <property type="match status" value="1"/>
</dbReference>
<dbReference type="PANTHER" id="PTHR30151:SF20">
    <property type="entry name" value="ABC TRANSPORTER PERMEASE PROTEIN HI_0355-RELATED"/>
    <property type="match status" value="1"/>
</dbReference>
<dbReference type="SUPFAM" id="SSF161098">
    <property type="entry name" value="MetI-like"/>
    <property type="match status" value="1"/>
</dbReference>
<feature type="domain" description="ABC transmembrane type-1" evidence="8">
    <location>
        <begin position="60"/>
        <end position="254"/>
    </location>
</feature>
<dbReference type="Pfam" id="PF00528">
    <property type="entry name" value="BPD_transp_1"/>
    <property type="match status" value="1"/>
</dbReference>
<keyword evidence="4 7" id="KW-0812">Transmembrane</keyword>
<feature type="transmembrane region" description="Helical" evidence="7">
    <location>
        <begin position="189"/>
        <end position="210"/>
    </location>
</feature>
<protein>
    <submittedName>
        <fullName evidence="9">Unannotated protein</fullName>
    </submittedName>
</protein>
<accession>A0A6J6CGB6</accession>
<dbReference type="AlphaFoldDB" id="A0A6J6CGB6"/>
<dbReference type="InterPro" id="IPR035906">
    <property type="entry name" value="MetI-like_sf"/>
</dbReference>
<proteinExistence type="predicted"/>
<keyword evidence="2" id="KW-0813">Transport</keyword>
<feature type="transmembrane region" description="Helical" evidence="7">
    <location>
        <begin position="230"/>
        <end position="253"/>
    </location>
</feature>
<evidence type="ECO:0000256" key="3">
    <source>
        <dbReference type="ARBA" id="ARBA00022475"/>
    </source>
</evidence>
<keyword evidence="5 7" id="KW-1133">Transmembrane helix</keyword>